<evidence type="ECO:0000313" key="2">
    <source>
        <dbReference type="EMBL" id="PWE14549.1"/>
    </source>
</evidence>
<dbReference type="Gene3D" id="3.20.20.150">
    <property type="entry name" value="Divalent-metal-dependent TIM barrel enzymes"/>
    <property type="match status" value="1"/>
</dbReference>
<evidence type="ECO:0000259" key="1">
    <source>
        <dbReference type="Pfam" id="PF01261"/>
    </source>
</evidence>
<comment type="caution">
    <text evidence="2">The sequence shown here is derived from an EMBL/GenBank/DDBJ whole genome shotgun (WGS) entry which is preliminary data.</text>
</comment>
<dbReference type="InterPro" id="IPR050312">
    <property type="entry name" value="IolE/XylAMocC-like"/>
</dbReference>
<proteinExistence type="predicted"/>
<dbReference type="SUPFAM" id="SSF51658">
    <property type="entry name" value="Xylose isomerase-like"/>
    <property type="match status" value="1"/>
</dbReference>
<dbReference type="AlphaFoldDB" id="A0A2U2BKN6"/>
<reference evidence="2 3" key="1">
    <citation type="submission" date="2018-05" db="EMBL/GenBank/DDBJ databases">
        <title>Genome Sequence of an Efficient Indole-Degrading Bacterium, Alcaligenes sp.YBY.</title>
        <authorList>
            <person name="Yang B."/>
        </authorList>
    </citation>
    <scope>NUCLEOTIDE SEQUENCE [LARGE SCALE GENOMIC DNA]</scope>
    <source>
        <strain evidence="2 3">YBY</strain>
    </source>
</reference>
<dbReference type="RefSeq" id="WP_109088783.1">
    <property type="nucleotide sequence ID" value="NZ_QEXO01000002.1"/>
</dbReference>
<dbReference type="InterPro" id="IPR013022">
    <property type="entry name" value="Xyl_isomerase-like_TIM-brl"/>
</dbReference>
<dbReference type="PANTHER" id="PTHR12110:SF53">
    <property type="entry name" value="BLR5974 PROTEIN"/>
    <property type="match status" value="1"/>
</dbReference>
<name>A0A2U2BKN6_ALCFA</name>
<dbReference type="Proteomes" id="UP000245216">
    <property type="component" value="Unassembled WGS sequence"/>
</dbReference>
<organism evidence="2 3">
    <name type="scientific">Alcaligenes faecalis</name>
    <dbReference type="NCBI Taxonomy" id="511"/>
    <lineage>
        <taxon>Bacteria</taxon>
        <taxon>Pseudomonadati</taxon>
        <taxon>Pseudomonadota</taxon>
        <taxon>Betaproteobacteria</taxon>
        <taxon>Burkholderiales</taxon>
        <taxon>Alcaligenaceae</taxon>
        <taxon>Alcaligenes</taxon>
    </lineage>
</organism>
<keyword evidence="2" id="KW-0413">Isomerase</keyword>
<reference evidence="2 3" key="2">
    <citation type="submission" date="2018-05" db="EMBL/GenBank/DDBJ databases">
        <authorList>
            <person name="Lanie J.A."/>
            <person name="Ng W.-L."/>
            <person name="Kazmierczak K.M."/>
            <person name="Andrzejewski T.M."/>
            <person name="Davidsen T.M."/>
            <person name="Wayne K.J."/>
            <person name="Tettelin H."/>
            <person name="Glass J.I."/>
            <person name="Rusch D."/>
            <person name="Podicherti R."/>
            <person name="Tsui H.-C.T."/>
            <person name="Winkler M.E."/>
        </authorList>
    </citation>
    <scope>NUCLEOTIDE SEQUENCE [LARGE SCALE GENOMIC DNA]</scope>
    <source>
        <strain evidence="2 3">YBY</strain>
    </source>
</reference>
<dbReference type="PANTHER" id="PTHR12110">
    <property type="entry name" value="HYDROXYPYRUVATE ISOMERASE"/>
    <property type="match status" value="1"/>
</dbReference>
<sequence length="278" mass="30073">MRLSISNIAWQPEEDQHIAALLQQHQIDAIDIAPGKYFSSPELATKTEIMAVKQWWHERGISIIGMQSLLFGTTGLNVFGDKASRSGLLTRLQAIFRIAGILGATRLVFGSPRNRDRHGLSDQETTDSASQFFQQAANYAADEGVLLCLEPNPVCYGANFMTNSQETALIVKAVNHPALRMQLDTGAITINQEDVAQVLSSYAGLIGHVHASEPQLAPLGDNGTDHGKMASALAQSLPTAIVTIEMLAPDTEPALQSISRALHVAIQAYRNPALEQPL</sequence>
<protein>
    <submittedName>
        <fullName evidence="2">Sugar phosphate isomerase/epimerase</fullName>
    </submittedName>
</protein>
<evidence type="ECO:0000313" key="3">
    <source>
        <dbReference type="Proteomes" id="UP000245216"/>
    </source>
</evidence>
<feature type="domain" description="Xylose isomerase-like TIM barrel" evidence="1">
    <location>
        <begin position="23"/>
        <end position="251"/>
    </location>
</feature>
<dbReference type="InterPro" id="IPR036237">
    <property type="entry name" value="Xyl_isomerase-like_sf"/>
</dbReference>
<gene>
    <name evidence="2" type="ORF">DF183_07480</name>
</gene>
<dbReference type="GO" id="GO:0016853">
    <property type="term" value="F:isomerase activity"/>
    <property type="evidence" value="ECO:0007669"/>
    <property type="project" value="UniProtKB-KW"/>
</dbReference>
<dbReference type="Pfam" id="PF01261">
    <property type="entry name" value="AP_endonuc_2"/>
    <property type="match status" value="1"/>
</dbReference>
<accession>A0A2U2BKN6</accession>
<dbReference type="EMBL" id="QEXO01000002">
    <property type="protein sequence ID" value="PWE14549.1"/>
    <property type="molecule type" value="Genomic_DNA"/>
</dbReference>